<accession>A0ABZ3HC51</accession>
<keyword evidence="2" id="KW-1185">Reference proteome</keyword>
<evidence type="ECO:0000313" key="1">
    <source>
        <dbReference type="EMBL" id="XAU15643.1"/>
    </source>
</evidence>
<dbReference type="Proteomes" id="UP001447842">
    <property type="component" value="Chromosome"/>
</dbReference>
<reference evidence="1 2" key="1">
    <citation type="submission" date="2024-03" db="EMBL/GenBank/DDBJ databases">
        <title>Sulfurimonas sp. HSL3-1.</title>
        <authorList>
            <person name="Wang S."/>
        </authorList>
    </citation>
    <scope>NUCLEOTIDE SEQUENCE [LARGE SCALE GENOMIC DNA]</scope>
    <source>
        <strain evidence="1 2">HSL3-1</strain>
    </source>
</reference>
<organism evidence="1 2">
    <name type="scientific">Sulfurimonas diazotrophicus</name>
    <dbReference type="NCBI Taxonomy" id="3131939"/>
    <lineage>
        <taxon>Bacteria</taxon>
        <taxon>Pseudomonadati</taxon>
        <taxon>Campylobacterota</taxon>
        <taxon>Epsilonproteobacteria</taxon>
        <taxon>Campylobacterales</taxon>
        <taxon>Sulfurimonadaceae</taxon>
        <taxon>Sulfurimonas</taxon>
    </lineage>
</organism>
<name>A0ABZ3HC51_9BACT</name>
<gene>
    <name evidence="1" type="ORF">WCY31_02845</name>
</gene>
<evidence type="ECO:0000313" key="2">
    <source>
        <dbReference type="Proteomes" id="UP001447842"/>
    </source>
</evidence>
<dbReference type="RefSeq" id="WP_345973048.1">
    <property type="nucleotide sequence ID" value="NZ_CP147920.1"/>
</dbReference>
<sequence>MALADFLARFYDKVFIGLYAHNDTLQIGVMTQTRRGEVQVRQRVFFAGLDEEAIAFLQEAVDRTPYNYIAVLTDHERCGALPTCSLSKAKEMAPIVERSRTLCIDEEWMNYCDEEVLYGIQAGYADLAPDAIYTPFAVLHAYFESTMAGAHALYVLITSGGMSLAVVKESHLRFAEQYRCDGNGSAAPMVEKITTTLDTYYGKPCCRGEFVEAVYILDATGSGEELAAALEETLLVEAQNRMVDAAALCAQTCMKENGYGL</sequence>
<proteinExistence type="predicted"/>
<dbReference type="EMBL" id="CP147920">
    <property type="protein sequence ID" value="XAU15643.1"/>
    <property type="molecule type" value="Genomic_DNA"/>
</dbReference>
<protein>
    <submittedName>
        <fullName evidence="1">Uncharacterized protein</fullName>
    </submittedName>
</protein>